<keyword evidence="2 4" id="KW-0560">Oxidoreductase</keyword>
<proteinExistence type="inferred from homology"/>
<dbReference type="eggNOG" id="KOG2250">
    <property type="taxonomic scope" value="Eukaryota"/>
</dbReference>
<dbReference type="EMBL" id="KE346368">
    <property type="protein sequence ID" value="KJE95096.1"/>
    <property type="molecule type" value="Genomic_DNA"/>
</dbReference>
<evidence type="ECO:0000256" key="2">
    <source>
        <dbReference type="ARBA" id="ARBA00023002"/>
    </source>
</evidence>
<dbReference type="PANTHER" id="PTHR11606:SF24">
    <property type="entry name" value="NAD-SPECIFIC GLUTAMATE DEHYDROGENASE"/>
    <property type="match status" value="1"/>
</dbReference>
<dbReference type="Pfam" id="PF23152">
    <property type="entry name" value="GDH_2nd"/>
    <property type="match status" value="1"/>
</dbReference>
<keyword evidence="3 4" id="KW-0520">NAD</keyword>
<dbReference type="SUPFAM" id="SSF51735">
    <property type="entry name" value="NAD(P)-binding Rossmann-fold domains"/>
    <property type="match status" value="1"/>
</dbReference>
<dbReference type="GO" id="GO:0004352">
    <property type="term" value="F:glutamate dehydrogenase (NAD+) activity"/>
    <property type="evidence" value="ECO:0007669"/>
    <property type="project" value="UniProtKB-UniRule"/>
</dbReference>
<evidence type="ECO:0000259" key="5">
    <source>
        <dbReference type="SMART" id="SM00839"/>
    </source>
</evidence>
<evidence type="ECO:0000313" key="7">
    <source>
        <dbReference type="Proteomes" id="UP000008743"/>
    </source>
</evidence>
<evidence type="ECO:0000256" key="4">
    <source>
        <dbReference type="PIRNR" id="PIRNR000184"/>
    </source>
</evidence>
<dbReference type="InterPro" id="IPR055480">
    <property type="entry name" value="NAD-GDH_N"/>
</dbReference>
<dbReference type="EC" id="1.4.1.2" evidence="4"/>
<comment type="similarity">
    <text evidence="1 4">Belongs to the Glu/Leu/Phe/Val dehydrogenases family.</text>
</comment>
<dbReference type="Proteomes" id="UP000008743">
    <property type="component" value="Unassembled WGS sequence"/>
</dbReference>
<dbReference type="GO" id="GO:0005739">
    <property type="term" value="C:mitochondrion"/>
    <property type="evidence" value="ECO:0007669"/>
    <property type="project" value="UniProtKB-UniRule"/>
</dbReference>
<dbReference type="InterPro" id="IPR016210">
    <property type="entry name" value="NAD-GDH_euk"/>
</dbReference>
<sequence length="1016" mass="114946">MATSTTMERSASDYQHEFFEEKARQMREVEEVIAKSSLIPSELIAKEVAWFYNKLGIEDIFFKNEPAEKIAEFIMSVYAAKILSFTKHKTTVDITLEHQTDHGAIFLHNSQPGVSVGAGFEQKIDDEYLDNPNVLYRVETYRSKGVISEGTPVQLRCYFVEKCEFDESSTTNSHETDIQKIGSKSFLMNATENTLEVYQKIIKKAVNRTGPVIEHFSFPDTDEKRVVIAYRRGDAKKFVSSLSDLYHFYDLYSTRKFVEQFSNGMTVVSMYLMQLPESSKPAIDMCIYQLVKEISLLYILPTSPLQPLFHKKVLSVQETSYAYAAWKFAEHFLNRLGPEYLALRDILTIGGVETHNALLSKLKSRLRNDTFTSEYIGEVIQRYPELVRQLFGNFASVHHVSTKPAPGLTRSNRTISSERLTEYALVQETDLPTMIKRAVANPKEAAIFEVFLTFNKHILKTNFFQPTKVALSFRLNPAFLDKTEYAKPVFGMFFVVAAEFRGFHVRFADVARGGIRIIRSPNRDVFSRNLSSLFDENYNLANTQQRKNKDIPEGGSKGTVLLEESHQTPDKPELAFRKYVDGILDLLLVGQTPGVKDVLVDLYGKPEILFFGPDEGTADFMNWASQHAHLRAAPFWKAFTTGKSRSRGGIPHDYYGMTTLSIHQYVLGLLKKYNLKEEEQTKVQTGGPDGDLGSNEIKISKDKTTTIVDGSGVLYDPEGINRTELLRLATSRKMIKDYNLAGAPLSKLGYRVLVEEKNVKLPNGTIVENGMDFRNTFHLNTSVKADFFVPCGGRPEAVNIQNVSSLFDENGDSRFKFIVEGANLFFSQEARLALEKAGIPVFKDASTNKGGVTSSSFEVFASLALSDDEHAKNMCVADESNEPEFYKRYVEAVQRAIERNAALEFECLEREYAKSGVARSILSDKLSNKIVELAADLEQSTLWDNQQLRKVVLTEYCPKALLDLISLDTVIARVPEPYLKAIFGAYLASRFVYTHGLDYSPFAFFEFMQSFLTRAF</sequence>
<dbReference type="AlphaFoldDB" id="A0A0D2UJ06"/>
<dbReference type="OrthoDB" id="184415at2759"/>
<reference evidence="7" key="1">
    <citation type="submission" date="2011-02" db="EMBL/GenBank/DDBJ databases">
        <title>The Genome Sequence of Capsaspora owczarzaki ATCC 30864.</title>
        <authorList>
            <person name="Russ C."/>
            <person name="Cuomo C."/>
            <person name="Burger G."/>
            <person name="Gray M.W."/>
            <person name="Holland P.W.H."/>
            <person name="King N."/>
            <person name="Lang F.B.F."/>
            <person name="Roger A.J."/>
            <person name="Ruiz-Trillo I."/>
            <person name="Young S.K."/>
            <person name="Zeng Q."/>
            <person name="Gargeya S."/>
            <person name="Alvarado L."/>
            <person name="Berlin A."/>
            <person name="Chapman S.B."/>
            <person name="Chen Z."/>
            <person name="Freedman E."/>
            <person name="Gellesch M."/>
            <person name="Goldberg J."/>
            <person name="Griggs A."/>
            <person name="Gujja S."/>
            <person name="Heilman E."/>
            <person name="Heiman D."/>
            <person name="Howarth C."/>
            <person name="Mehta T."/>
            <person name="Neiman D."/>
            <person name="Pearson M."/>
            <person name="Roberts A."/>
            <person name="Saif S."/>
            <person name="Shea T."/>
            <person name="Shenoy N."/>
            <person name="Sisk P."/>
            <person name="Stolte C."/>
            <person name="Sykes S."/>
            <person name="White J."/>
            <person name="Yandava C."/>
            <person name="Haas B."/>
            <person name="Nusbaum C."/>
            <person name="Birren B."/>
        </authorList>
    </citation>
    <scope>NUCLEOTIDE SEQUENCE</scope>
    <source>
        <strain evidence="7">ATCC 30864</strain>
    </source>
</reference>
<dbReference type="OMA" id="DEYGMTS"/>
<evidence type="ECO:0000313" key="6">
    <source>
        <dbReference type="EMBL" id="KJE95096.1"/>
    </source>
</evidence>
<dbReference type="PANTHER" id="PTHR11606">
    <property type="entry name" value="GLUTAMATE DEHYDROGENASE"/>
    <property type="match status" value="1"/>
</dbReference>
<comment type="catalytic activity">
    <reaction evidence="4">
        <text>L-glutamate + NAD(+) + H2O = 2-oxoglutarate + NH4(+) + NADH + H(+)</text>
        <dbReference type="Rhea" id="RHEA:15133"/>
        <dbReference type="ChEBI" id="CHEBI:15377"/>
        <dbReference type="ChEBI" id="CHEBI:15378"/>
        <dbReference type="ChEBI" id="CHEBI:16810"/>
        <dbReference type="ChEBI" id="CHEBI:28938"/>
        <dbReference type="ChEBI" id="CHEBI:29985"/>
        <dbReference type="ChEBI" id="CHEBI:57540"/>
        <dbReference type="ChEBI" id="CHEBI:57945"/>
        <dbReference type="EC" id="1.4.1.2"/>
    </reaction>
</comment>
<feature type="domain" description="Glutamate/phenylalanine/leucine/valine/L-tryptophan dehydrogenase C-terminal" evidence="5">
    <location>
        <begin position="649"/>
        <end position="916"/>
    </location>
</feature>
<accession>A0A0D2UJ06</accession>
<dbReference type="PhylomeDB" id="A0A0D2UJ06"/>
<organism evidence="6 7">
    <name type="scientific">Capsaspora owczarzaki (strain ATCC 30864)</name>
    <dbReference type="NCBI Taxonomy" id="595528"/>
    <lineage>
        <taxon>Eukaryota</taxon>
        <taxon>Filasterea</taxon>
        <taxon>Capsaspora</taxon>
    </lineage>
</organism>
<dbReference type="InterPro" id="IPR046346">
    <property type="entry name" value="Aminoacid_DH-like_N_sf"/>
</dbReference>
<name>A0A0D2UJ06_CAPO3</name>
<dbReference type="FunCoup" id="A0A0D2UJ06">
    <property type="interactions" value="144"/>
</dbReference>
<dbReference type="GO" id="GO:0006538">
    <property type="term" value="P:L-glutamate catabolic process"/>
    <property type="evidence" value="ECO:0007669"/>
    <property type="project" value="UniProtKB-UniRule"/>
</dbReference>
<gene>
    <name evidence="6" type="ORF">CAOG_005586</name>
</gene>
<dbReference type="Gene3D" id="3.40.50.720">
    <property type="entry name" value="NAD(P)-binding Rossmann-like Domain"/>
    <property type="match status" value="1"/>
</dbReference>
<dbReference type="InterPro" id="IPR006096">
    <property type="entry name" value="Glu/Leu/Phe/Val/Trp_DH_C"/>
</dbReference>
<dbReference type="RefSeq" id="XP_004346259.1">
    <property type="nucleotide sequence ID" value="XM_004346209.2"/>
</dbReference>
<dbReference type="Pfam" id="PF00208">
    <property type="entry name" value="ELFV_dehydrog"/>
    <property type="match status" value="1"/>
</dbReference>
<dbReference type="InParanoid" id="A0A0D2UJ06"/>
<evidence type="ECO:0000256" key="3">
    <source>
        <dbReference type="ARBA" id="ARBA00023027"/>
    </source>
</evidence>
<dbReference type="STRING" id="595528.A0A0D2UJ06"/>
<dbReference type="SUPFAM" id="SSF53223">
    <property type="entry name" value="Aminoacid dehydrogenase-like, N-terminal domain"/>
    <property type="match status" value="1"/>
</dbReference>
<dbReference type="SMART" id="SM00839">
    <property type="entry name" value="ELFV_dehydrog"/>
    <property type="match status" value="1"/>
</dbReference>
<dbReference type="PIRSF" id="PIRSF000184">
    <property type="entry name" value="GDH_NAD"/>
    <property type="match status" value="1"/>
</dbReference>
<keyword evidence="7" id="KW-1185">Reference proteome</keyword>
<comment type="function">
    <text evidence="4">NAD(+)-dependent glutamate dehydrogenase which degrades glutamate to ammonia and alpha-ketoglutarate.</text>
</comment>
<dbReference type="Pfam" id="PF23147">
    <property type="entry name" value="GDH2_N"/>
    <property type="match status" value="1"/>
</dbReference>
<dbReference type="InterPro" id="IPR036291">
    <property type="entry name" value="NAD(P)-bd_dom_sf"/>
</dbReference>
<evidence type="ECO:0000256" key="1">
    <source>
        <dbReference type="ARBA" id="ARBA00006382"/>
    </source>
</evidence>
<protein>
    <recommendedName>
        <fullName evidence="4">NAD-specific glutamate dehydrogenase</fullName>
        <ecNumber evidence="4">1.4.1.2</ecNumber>
    </recommendedName>
</protein>
<dbReference type="InterPro" id="IPR056365">
    <property type="entry name" value="NAD-GDH_2nd"/>
</dbReference>